<dbReference type="AlphaFoldDB" id="A0A564W1Q7"/>
<dbReference type="EMBL" id="CABHNW010000076">
    <property type="protein sequence ID" value="VUX38540.1"/>
    <property type="molecule type" value="Genomic_DNA"/>
</dbReference>
<accession>A0A564W1Q7</accession>
<dbReference type="InterPro" id="IPR025668">
    <property type="entry name" value="Tnp_DDE_dom"/>
</dbReference>
<keyword evidence="3" id="KW-1185">Reference proteome</keyword>
<name>A0A564W1Q7_9FIRM</name>
<feature type="domain" description="Transposase DDE" evidence="1">
    <location>
        <begin position="3"/>
        <end position="126"/>
    </location>
</feature>
<reference evidence="2 3" key="1">
    <citation type="submission" date="2019-07" db="EMBL/GenBank/DDBJ databases">
        <authorList>
            <person name="Hibberd C M."/>
            <person name="Gehrig L. J."/>
            <person name="Chang H.-W."/>
            <person name="Venkatesh S."/>
        </authorList>
    </citation>
    <scope>NUCLEOTIDE SEQUENCE [LARGE SCALE GENOMIC DNA]</scope>
    <source>
        <strain evidence="2">Blautia_luti_SSTS_Bg7063</strain>
    </source>
</reference>
<evidence type="ECO:0000313" key="2">
    <source>
        <dbReference type="EMBL" id="VUX38540.1"/>
    </source>
</evidence>
<gene>
    <name evidence="2" type="ORF">RSSSTS7063_03342</name>
</gene>
<evidence type="ECO:0000313" key="3">
    <source>
        <dbReference type="Proteomes" id="UP000408482"/>
    </source>
</evidence>
<proteinExistence type="predicted"/>
<protein>
    <submittedName>
        <fullName evidence="2">Transposase DDE domain protein</fullName>
    </submittedName>
</protein>
<dbReference type="Proteomes" id="UP000408482">
    <property type="component" value="Unassembled WGS sequence"/>
</dbReference>
<organism evidence="2 3">
    <name type="scientific">Blautia luti</name>
    <dbReference type="NCBI Taxonomy" id="89014"/>
    <lineage>
        <taxon>Bacteria</taxon>
        <taxon>Bacillati</taxon>
        <taxon>Bacillota</taxon>
        <taxon>Clostridia</taxon>
        <taxon>Lachnospirales</taxon>
        <taxon>Lachnospiraceae</taxon>
        <taxon>Blautia</taxon>
    </lineage>
</organism>
<dbReference type="Pfam" id="PF13701">
    <property type="entry name" value="DDE_Tnp_1_4"/>
    <property type="match status" value="1"/>
</dbReference>
<evidence type="ECO:0000259" key="1">
    <source>
        <dbReference type="Pfam" id="PF13701"/>
    </source>
</evidence>
<sequence>MYTFIVINMDMEPYQIIQFYCGRGKMENFIKESKSGFDFAAVSSHSKIVNTNRMRLHMLAYNLFNWFRRLVLPASMRKQQVDTIRLKLIKIAARAIHSARSITFKLCSSCPYKKEFYRTWENIQQLFVQLE</sequence>